<sequence length="96" mass="10092">MLGSRPAAIGHNIRDSSTKAKKGDARIFQSSSLLLAMDGGLAAAAAQSRQQKPDTFDEEIQMLVAMGFEKTQVEVAIAAADGDSNVAVEILMTQQA</sequence>
<comment type="caution">
    <text evidence="3">The sequence shown here is derived from an EMBL/GenBank/DDBJ whole genome shotgun (WGS) entry which is preliminary data.</text>
</comment>
<dbReference type="EMBL" id="JACGCM010000622">
    <property type="protein sequence ID" value="KAF6169853.1"/>
    <property type="molecule type" value="Genomic_DNA"/>
</dbReference>
<dbReference type="Pfam" id="PF00627">
    <property type="entry name" value="UBA"/>
    <property type="match status" value="1"/>
</dbReference>
<feature type="region of interest" description="Disordered" evidence="1">
    <location>
        <begin position="1"/>
        <end position="21"/>
    </location>
</feature>
<dbReference type="AlphaFoldDB" id="A0A7J7NRY1"/>
<evidence type="ECO:0000259" key="2">
    <source>
        <dbReference type="PROSITE" id="PS50030"/>
    </source>
</evidence>
<gene>
    <name evidence="3" type="ORF">GIB67_034245</name>
</gene>
<dbReference type="InterPro" id="IPR009060">
    <property type="entry name" value="UBA-like_sf"/>
</dbReference>
<dbReference type="Gene3D" id="1.10.8.10">
    <property type="entry name" value="DNA helicase RuvA subunit, C-terminal domain"/>
    <property type="match status" value="1"/>
</dbReference>
<name>A0A7J7NRY1_9MAGN</name>
<dbReference type="InterPro" id="IPR015940">
    <property type="entry name" value="UBA"/>
</dbReference>
<protein>
    <recommendedName>
        <fullName evidence="2">UBA domain-containing protein</fullName>
    </recommendedName>
</protein>
<dbReference type="SUPFAM" id="SSF46934">
    <property type="entry name" value="UBA-like"/>
    <property type="match status" value="1"/>
</dbReference>
<organism evidence="3 4">
    <name type="scientific">Kingdonia uniflora</name>
    <dbReference type="NCBI Taxonomy" id="39325"/>
    <lineage>
        <taxon>Eukaryota</taxon>
        <taxon>Viridiplantae</taxon>
        <taxon>Streptophyta</taxon>
        <taxon>Embryophyta</taxon>
        <taxon>Tracheophyta</taxon>
        <taxon>Spermatophyta</taxon>
        <taxon>Magnoliopsida</taxon>
        <taxon>Ranunculales</taxon>
        <taxon>Circaeasteraceae</taxon>
        <taxon>Kingdonia</taxon>
    </lineage>
</organism>
<dbReference type="SMART" id="SM00165">
    <property type="entry name" value="UBA"/>
    <property type="match status" value="1"/>
</dbReference>
<evidence type="ECO:0000313" key="3">
    <source>
        <dbReference type="EMBL" id="KAF6169853.1"/>
    </source>
</evidence>
<keyword evidence="4" id="KW-1185">Reference proteome</keyword>
<feature type="domain" description="UBA" evidence="2">
    <location>
        <begin position="55"/>
        <end position="94"/>
    </location>
</feature>
<feature type="compositionally biased region" description="Basic and acidic residues" evidence="1">
    <location>
        <begin position="12"/>
        <end position="21"/>
    </location>
</feature>
<accession>A0A7J7NRY1</accession>
<evidence type="ECO:0000256" key="1">
    <source>
        <dbReference type="SAM" id="MobiDB-lite"/>
    </source>
</evidence>
<dbReference type="OrthoDB" id="1744361at2759"/>
<evidence type="ECO:0000313" key="4">
    <source>
        <dbReference type="Proteomes" id="UP000541444"/>
    </source>
</evidence>
<reference evidence="3 4" key="1">
    <citation type="journal article" date="2020" name="IScience">
        <title>Genome Sequencing of the Endangered Kingdonia uniflora (Circaeasteraceae, Ranunculales) Reveals Potential Mechanisms of Evolutionary Specialization.</title>
        <authorList>
            <person name="Sun Y."/>
            <person name="Deng T."/>
            <person name="Zhang A."/>
            <person name="Moore M.J."/>
            <person name="Landis J.B."/>
            <person name="Lin N."/>
            <person name="Zhang H."/>
            <person name="Zhang X."/>
            <person name="Huang J."/>
            <person name="Zhang X."/>
            <person name="Sun H."/>
            <person name="Wang H."/>
        </authorList>
    </citation>
    <scope>NUCLEOTIDE SEQUENCE [LARGE SCALE GENOMIC DNA]</scope>
    <source>
        <strain evidence="3">TB1705</strain>
        <tissue evidence="3">Leaf</tissue>
    </source>
</reference>
<dbReference type="PROSITE" id="PS50030">
    <property type="entry name" value="UBA"/>
    <property type="match status" value="1"/>
</dbReference>
<proteinExistence type="predicted"/>
<dbReference type="Proteomes" id="UP000541444">
    <property type="component" value="Unassembled WGS sequence"/>
</dbReference>